<accession>A0A6A5YGM2</accession>
<dbReference type="OrthoDB" id="5303703at2759"/>
<dbReference type="AlphaFoldDB" id="A0A6A5YGM2"/>
<evidence type="ECO:0000313" key="2">
    <source>
        <dbReference type="Proteomes" id="UP000799770"/>
    </source>
</evidence>
<dbReference type="Proteomes" id="UP000799770">
    <property type="component" value="Unassembled WGS sequence"/>
</dbReference>
<gene>
    <name evidence="1" type="ORF">BDV96DRAFT_592623</name>
</gene>
<protein>
    <submittedName>
        <fullName evidence="1">Uncharacterized protein</fullName>
    </submittedName>
</protein>
<name>A0A6A5YGM2_9PLEO</name>
<sequence>MEDTEGRHGVVTKIWTSFSHPMKFDSEGTCPSSCSFCTMPCFGMVGYTEKQVHVLKWDNGLGYSELAGGHRDTFDNTYMCQQCVMDRVQVMFCPGHEIKTLDNGEQDFDQAAADLMEAEPATPMLRFQLQRWCSMCFSLAAYQCCAAQPDLMGASEEGEAMLNGCGLRLCASCECKLRKDFGCECDAMAATLDKEPKMRAKTKDGTIVTRADVGFLTKEGLLMRNVDQTSPNDVEAEDGGEMEF</sequence>
<keyword evidence="2" id="KW-1185">Reference proteome</keyword>
<evidence type="ECO:0000313" key="1">
    <source>
        <dbReference type="EMBL" id="KAF2105341.1"/>
    </source>
</evidence>
<reference evidence="1" key="1">
    <citation type="journal article" date="2020" name="Stud. Mycol.">
        <title>101 Dothideomycetes genomes: a test case for predicting lifestyles and emergence of pathogens.</title>
        <authorList>
            <person name="Haridas S."/>
            <person name="Albert R."/>
            <person name="Binder M."/>
            <person name="Bloem J."/>
            <person name="Labutti K."/>
            <person name="Salamov A."/>
            <person name="Andreopoulos B."/>
            <person name="Baker S."/>
            <person name="Barry K."/>
            <person name="Bills G."/>
            <person name="Bluhm B."/>
            <person name="Cannon C."/>
            <person name="Castanera R."/>
            <person name="Culley D."/>
            <person name="Daum C."/>
            <person name="Ezra D."/>
            <person name="Gonzalez J."/>
            <person name="Henrissat B."/>
            <person name="Kuo A."/>
            <person name="Liang C."/>
            <person name="Lipzen A."/>
            <person name="Lutzoni F."/>
            <person name="Magnuson J."/>
            <person name="Mondo S."/>
            <person name="Nolan M."/>
            <person name="Ohm R."/>
            <person name="Pangilinan J."/>
            <person name="Park H.-J."/>
            <person name="Ramirez L."/>
            <person name="Alfaro M."/>
            <person name="Sun H."/>
            <person name="Tritt A."/>
            <person name="Yoshinaga Y."/>
            <person name="Zwiers L.-H."/>
            <person name="Turgeon B."/>
            <person name="Goodwin S."/>
            <person name="Spatafora J."/>
            <person name="Crous P."/>
            <person name="Grigoriev I."/>
        </authorList>
    </citation>
    <scope>NUCLEOTIDE SEQUENCE</scope>
    <source>
        <strain evidence="1">CBS 627.86</strain>
    </source>
</reference>
<proteinExistence type="predicted"/>
<dbReference type="EMBL" id="ML977383">
    <property type="protein sequence ID" value="KAF2105341.1"/>
    <property type="molecule type" value="Genomic_DNA"/>
</dbReference>
<organism evidence="1 2">
    <name type="scientific">Lophiotrema nucula</name>
    <dbReference type="NCBI Taxonomy" id="690887"/>
    <lineage>
        <taxon>Eukaryota</taxon>
        <taxon>Fungi</taxon>
        <taxon>Dikarya</taxon>
        <taxon>Ascomycota</taxon>
        <taxon>Pezizomycotina</taxon>
        <taxon>Dothideomycetes</taxon>
        <taxon>Pleosporomycetidae</taxon>
        <taxon>Pleosporales</taxon>
        <taxon>Lophiotremataceae</taxon>
        <taxon>Lophiotrema</taxon>
    </lineage>
</organism>